<dbReference type="InterPro" id="IPR013210">
    <property type="entry name" value="LRR_N_plant-typ"/>
</dbReference>
<dbReference type="SUPFAM" id="SSF52047">
    <property type="entry name" value="RNI-like"/>
    <property type="match status" value="1"/>
</dbReference>
<keyword evidence="3" id="KW-0433">Leucine-rich repeat</keyword>
<dbReference type="Pfam" id="PF00069">
    <property type="entry name" value="Pkinase"/>
    <property type="match status" value="1"/>
</dbReference>
<evidence type="ECO:0000256" key="5">
    <source>
        <dbReference type="ARBA" id="ARBA00022737"/>
    </source>
</evidence>
<dbReference type="PANTHER" id="PTHR27008">
    <property type="entry name" value="OS04G0122200 PROTEIN"/>
    <property type="match status" value="1"/>
</dbReference>
<dbReference type="InterPro" id="IPR032675">
    <property type="entry name" value="LRR_dom_sf"/>
</dbReference>
<organism evidence="9 10">
    <name type="scientific">Xanthoceras sorbifolium</name>
    <dbReference type="NCBI Taxonomy" id="99658"/>
    <lineage>
        <taxon>Eukaryota</taxon>
        <taxon>Viridiplantae</taxon>
        <taxon>Streptophyta</taxon>
        <taxon>Embryophyta</taxon>
        <taxon>Tracheophyta</taxon>
        <taxon>Spermatophyta</taxon>
        <taxon>Magnoliopsida</taxon>
        <taxon>eudicotyledons</taxon>
        <taxon>Gunneridae</taxon>
        <taxon>Pentapetalae</taxon>
        <taxon>rosids</taxon>
        <taxon>malvids</taxon>
        <taxon>Sapindales</taxon>
        <taxon>Sapindaceae</taxon>
        <taxon>Xanthoceroideae</taxon>
        <taxon>Xanthoceras</taxon>
    </lineage>
</organism>
<dbReference type="InterPro" id="IPR003591">
    <property type="entry name" value="Leu-rich_rpt_typical-subtyp"/>
</dbReference>
<evidence type="ECO:0000256" key="7">
    <source>
        <dbReference type="ARBA" id="ARBA00023136"/>
    </source>
</evidence>
<dbReference type="PANTHER" id="PTHR27008:SF610">
    <property type="entry name" value="SERINE-THREONINE_TYROSINE-PROTEIN KINASE CATALYTIC DOMAIN-CONTAINING PROTEIN"/>
    <property type="match status" value="1"/>
</dbReference>
<protein>
    <recommendedName>
        <fullName evidence="8">Protein kinase domain-containing protein</fullName>
    </recommendedName>
</protein>
<keyword evidence="6" id="KW-1133">Transmembrane helix</keyword>
<keyword evidence="10" id="KW-1185">Reference proteome</keyword>
<keyword evidence="5" id="KW-0677">Repeat</keyword>
<feature type="domain" description="Protein kinase" evidence="8">
    <location>
        <begin position="602"/>
        <end position="894"/>
    </location>
</feature>
<dbReference type="SMART" id="SM00220">
    <property type="entry name" value="S_TKc"/>
    <property type="match status" value="1"/>
</dbReference>
<dbReference type="Gene3D" id="1.10.510.10">
    <property type="entry name" value="Transferase(Phosphotransferase) domain 1"/>
    <property type="match status" value="1"/>
</dbReference>
<dbReference type="Pfam" id="PF00560">
    <property type="entry name" value="LRR_1"/>
    <property type="match status" value="10"/>
</dbReference>
<evidence type="ECO:0000256" key="1">
    <source>
        <dbReference type="ARBA" id="ARBA00004370"/>
    </source>
</evidence>
<evidence type="ECO:0000256" key="4">
    <source>
        <dbReference type="ARBA" id="ARBA00022692"/>
    </source>
</evidence>
<dbReference type="InterPro" id="IPR008271">
    <property type="entry name" value="Ser/Thr_kinase_AS"/>
</dbReference>
<keyword evidence="4" id="KW-0812">Transmembrane</keyword>
<evidence type="ECO:0000256" key="3">
    <source>
        <dbReference type="ARBA" id="ARBA00022614"/>
    </source>
</evidence>
<name>A0ABQ8H4Y3_9ROSI</name>
<comment type="caution">
    <text evidence="9">The sequence shown here is derived from an EMBL/GenBank/DDBJ whole genome shotgun (WGS) entry which is preliminary data.</text>
</comment>
<evidence type="ECO:0000256" key="6">
    <source>
        <dbReference type="ARBA" id="ARBA00022989"/>
    </source>
</evidence>
<keyword evidence="7" id="KW-0472">Membrane</keyword>
<dbReference type="Proteomes" id="UP000827721">
    <property type="component" value="Unassembled WGS sequence"/>
</dbReference>
<dbReference type="InterPro" id="IPR001611">
    <property type="entry name" value="Leu-rich_rpt"/>
</dbReference>
<evidence type="ECO:0000256" key="2">
    <source>
        <dbReference type="ARBA" id="ARBA00008684"/>
    </source>
</evidence>
<dbReference type="Gene3D" id="3.80.10.10">
    <property type="entry name" value="Ribonuclease Inhibitor"/>
    <property type="match status" value="3"/>
</dbReference>
<accession>A0ABQ8H4Y3</accession>
<evidence type="ECO:0000259" key="8">
    <source>
        <dbReference type="PROSITE" id="PS50011"/>
    </source>
</evidence>
<dbReference type="SUPFAM" id="SSF52058">
    <property type="entry name" value="L domain-like"/>
    <property type="match status" value="1"/>
</dbReference>
<dbReference type="SMART" id="SM00369">
    <property type="entry name" value="LRR_TYP"/>
    <property type="match status" value="7"/>
</dbReference>
<dbReference type="PROSITE" id="PS51450">
    <property type="entry name" value="LRR"/>
    <property type="match status" value="1"/>
</dbReference>
<dbReference type="PROSITE" id="PS50011">
    <property type="entry name" value="PROTEIN_KINASE_DOM"/>
    <property type="match status" value="1"/>
</dbReference>
<evidence type="ECO:0000313" key="9">
    <source>
        <dbReference type="EMBL" id="KAH7548386.1"/>
    </source>
</evidence>
<dbReference type="Pfam" id="PF08263">
    <property type="entry name" value="LRRNT_2"/>
    <property type="match status" value="1"/>
</dbReference>
<gene>
    <name evidence="9" type="ORF">JRO89_XS14G0112300</name>
</gene>
<reference evidence="9 10" key="1">
    <citation type="submission" date="2021-02" db="EMBL/GenBank/DDBJ databases">
        <title>Plant Genome Project.</title>
        <authorList>
            <person name="Zhang R.-G."/>
        </authorList>
    </citation>
    <scope>NUCLEOTIDE SEQUENCE [LARGE SCALE GENOMIC DNA]</scope>
    <source>
        <tissue evidence="9">Leaves</tissue>
    </source>
</reference>
<evidence type="ECO:0000313" key="10">
    <source>
        <dbReference type="Proteomes" id="UP000827721"/>
    </source>
</evidence>
<dbReference type="SUPFAM" id="SSF56112">
    <property type="entry name" value="Protein kinase-like (PK-like)"/>
    <property type="match status" value="1"/>
</dbReference>
<comment type="subcellular location">
    <subcellularLocation>
        <location evidence="1">Membrane</location>
    </subcellularLocation>
</comment>
<dbReference type="PROSITE" id="PS00108">
    <property type="entry name" value="PROTEIN_KINASE_ST"/>
    <property type="match status" value="1"/>
</dbReference>
<dbReference type="EMBL" id="JAFEMO010000014">
    <property type="protein sequence ID" value="KAH7548386.1"/>
    <property type="molecule type" value="Genomic_DNA"/>
</dbReference>
<dbReference type="Gene3D" id="3.30.200.20">
    <property type="entry name" value="Phosphorylase Kinase, domain 1"/>
    <property type="match status" value="1"/>
</dbReference>
<dbReference type="InterPro" id="IPR011009">
    <property type="entry name" value="Kinase-like_dom_sf"/>
</dbReference>
<dbReference type="InterPro" id="IPR000719">
    <property type="entry name" value="Prot_kinase_dom"/>
</dbReference>
<dbReference type="InterPro" id="IPR051809">
    <property type="entry name" value="Plant_receptor-like_S/T_kinase"/>
</dbReference>
<sequence>MIRVIPFVSTASLVTRNLAENETDGVSLRAFKSMIIQDPQGVFNSWNESRHFCEWKGITCSRRHRRVTALDLNSRGLYGSLSPYIGNLSFLRKLILQNNSIQGEIPHEFGNLFRLKNLSLANNSLVGEIPTNLSHCSRLRVLSLQHNQLVGIIPLVFNSLYNLIGLSVFNNNLKGGIPPFLGNLTSLTGLFLANNPLGGHIPDSLGQLRELTVLALDNNNLFGIVPPSLYNLSFLISFTLPDNQLHGTLPPDIGLTLPNLQFFEVSGNFFSGSIPVSLSNVSGLNSIEMDFNQFSGKFSVDFGGMQFLEFLSLGENNLGSGEVDEMKFIDSLVNCSNLLILSIERNQFRGALPHSIANLSTSLQIFYFGENQLHGRIPPGITNLINLVDLKMQINQLTGPIPTEIGKLYNLVRLSLHDNQLSGGIPSSLRNLFSMSELYLNGNKFLGVIPSYLGNLKQLSRLYLSKNEFSGTISEQIFDITHLSITLNLAQNHLVGSIPPNIGNLKDLSTFIVSENHLSGKIPNELGLCSNLEYLHMEGNIFHGSIPPTLSLLKGIREIDLSRNNLSGQIPKFLESLHLEKLNLSYNDLEGEVPRKGIFANASAISLVGNSNRLCGGIAELRLPKCPNNNSKKDKSSMVFKILISIASILSFMAECKALRNIRHRNLVKVLTSCSSIHFQENDFKAIIYEFMANGSLEKCIAIDVASALNYLHHHCPEPVLHCDLKPSNIILDNDMTAHVGDFGLVRFLPEVSNPNQSSSVGVKGTIGYAAPEYGLGSEVSTKGDAYSYGILLLEMATRKKPTDIMFEGDLNLHNYARLALPDRVMDIVDPILVNEEVVAATNDRMRPVLYNCRKECLIAMVRIGVACSSESPQNRMDITQVVHELQSVRNILLQPTNMQRDKKCLKSMVRLGVVCSMDSPQDGMKISRGYP</sequence>
<comment type="similarity">
    <text evidence="2">Belongs to the protein kinase superfamily. Ser/Thr protein kinase family.</text>
</comment>
<proteinExistence type="inferred from homology"/>